<sequence>MLGRRVSGGRVLGGRMLGRRMLGGPVSGGRVLGGRVSGGLARARFSGRTENGVALSVFDRRKGCGWVGT</sequence>
<evidence type="ECO:0000313" key="2">
    <source>
        <dbReference type="Proteomes" id="UP000676967"/>
    </source>
</evidence>
<gene>
    <name evidence="1" type="ORF">Aiant_20520</name>
</gene>
<proteinExistence type="predicted"/>
<dbReference type="EMBL" id="AP023356">
    <property type="protein sequence ID" value="BCJ41395.1"/>
    <property type="molecule type" value="Genomic_DNA"/>
</dbReference>
<accession>A0ABM7LQ85</accession>
<name>A0ABM7LQ85_9ACTN</name>
<evidence type="ECO:0000313" key="1">
    <source>
        <dbReference type="EMBL" id="BCJ41395.1"/>
    </source>
</evidence>
<organism evidence="1 2">
    <name type="scientific">Actinoplanes ianthinogenes</name>
    <dbReference type="NCBI Taxonomy" id="122358"/>
    <lineage>
        <taxon>Bacteria</taxon>
        <taxon>Bacillati</taxon>
        <taxon>Actinomycetota</taxon>
        <taxon>Actinomycetes</taxon>
        <taxon>Micromonosporales</taxon>
        <taxon>Micromonosporaceae</taxon>
        <taxon>Actinoplanes</taxon>
    </lineage>
</organism>
<reference evidence="1 2" key="1">
    <citation type="submission" date="2020-08" db="EMBL/GenBank/DDBJ databases">
        <title>Whole genome shotgun sequence of Actinoplanes ianthinogenes NBRC 13996.</title>
        <authorList>
            <person name="Komaki H."/>
            <person name="Tamura T."/>
        </authorList>
    </citation>
    <scope>NUCLEOTIDE SEQUENCE [LARGE SCALE GENOMIC DNA]</scope>
    <source>
        <strain evidence="1 2">NBRC 13996</strain>
    </source>
</reference>
<keyword evidence="2" id="KW-1185">Reference proteome</keyword>
<protein>
    <submittedName>
        <fullName evidence="1">Uncharacterized protein</fullName>
    </submittedName>
</protein>
<dbReference type="Proteomes" id="UP000676967">
    <property type="component" value="Chromosome"/>
</dbReference>